<gene>
    <name evidence="2" type="ORF">KK083_32310</name>
</gene>
<evidence type="ECO:0000256" key="1">
    <source>
        <dbReference type="SAM" id="Coils"/>
    </source>
</evidence>
<dbReference type="InterPro" id="IPR009057">
    <property type="entry name" value="Homeodomain-like_sf"/>
</dbReference>
<reference evidence="2 3" key="1">
    <citation type="submission" date="2021-05" db="EMBL/GenBank/DDBJ databases">
        <title>A Polyphasic approach of four new species of the genus Ohtaekwangia: Ohtaekwangia histidinii sp. nov., Ohtaekwangia cretensis sp. nov., Ohtaekwangia indiensis sp. nov., Ohtaekwangia reichenbachii sp. nov. from diverse environment.</title>
        <authorList>
            <person name="Octaviana S."/>
        </authorList>
    </citation>
    <scope>NUCLEOTIDE SEQUENCE [LARGE SCALE GENOMIC DNA]</scope>
    <source>
        <strain evidence="2 3">PWU4</strain>
    </source>
</reference>
<feature type="coiled-coil region" evidence="1">
    <location>
        <begin position="67"/>
        <end position="94"/>
    </location>
</feature>
<protein>
    <submittedName>
        <fullName evidence="2">Transposase</fullName>
    </submittedName>
</protein>
<dbReference type="GO" id="GO:0003677">
    <property type="term" value="F:DNA binding"/>
    <property type="evidence" value="ECO:0007669"/>
    <property type="project" value="InterPro"/>
</dbReference>
<keyword evidence="3" id="KW-1185">Reference proteome</keyword>
<dbReference type="Pfam" id="PF01527">
    <property type="entry name" value="HTH_Tnp_1"/>
    <property type="match status" value="1"/>
</dbReference>
<dbReference type="AlphaFoldDB" id="A0AAP2GRV6"/>
<evidence type="ECO:0000313" key="3">
    <source>
        <dbReference type="Proteomes" id="UP001319200"/>
    </source>
</evidence>
<name>A0AAP2GRV6_9BACT</name>
<proteinExistence type="predicted"/>
<comment type="caution">
    <text evidence="2">The sequence shown here is derived from an EMBL/GenBank/DDBJ whole genome shotgun (WGS) entry which is preliminary data.</text>
</comment>
<dbReference type="Proteomes" id="UP001319200">
    <property type="component" value="Unassembled WGS sequence"/>
</dbReference>
<accession>A0AAP2GRV6</accession>
<organism evidence="2 3">
    <name type="scientific">Chryseosolibacter histidini</name>
    <dbReference type="NCBI Taxonomy" id="2782349"/>
    <lineage>
        <taxon>Bacteria</taxon>
        <taxon>Pseudomonadati</taxon>
        <taxon>Bacteroidota</taxon>
        <taxon>Cytophagia</taxon>
        <taxon>Cytophagales</taxon>
        <taxon>Chryseotaleaceae</taxon>
        <taxon>Chryseosolibacter</taxon>
    </lineage>
</organism>
<dbReference type="GO" id="GO:0004803">
    <property type="term" value="F:transposase activity"/>
    <property type="evidence" value="ECO:0007669"/>
    <property type="project" value="InterPro"/>
</dbReference>
<dbReference type="GO" id="GO:0006313">
    <property type="term" value="P:DNA transposition"/>
    <property type="evidence" value="ECO:0007669"/>
    <property type="project" value="InterPro"/>
</dbReference>
<sequence length="131" mass="15396">MTRKITVRSCRVFSEDFKKSCVKDYETGQFSVQEMSELYHIQPVLIYRWIYKFSTYNKRRIKVVEMADSSKEKLKELQKRISELERIVGQKQLNIDFLEKMIELAKAQYGIDIKKNSDTPPSSGSEKTSKA</sequence>
<evidence type="ECO:0000313" key="2">
    <source>
        <dbReference type="EMBL" id="MBT1701618.1"/>
    </source>
</evidence>
<keyword evidence="1" id="KW-0175">Coiled coil</keyword>
<dbReference type="EMBL" id="JAHESF010000095">
    <property type="protein sequence ID" value="MBT1701618.1"/>
    <property type="molecule type" value="Genomic_DNA"/>
</dbReference>
<dbReference type="InterPro" id="IPR002514">
    <property type="entry name" value="Transposase_8"/>
</dbReference>
<dbReference type="RefSeq" id="WP_254170296.1">
    <property type="nucleotide sequence ID" value="NZ_JAHESF010000095.1"/>
</dbReference>
<dbReference type="SUPFAM" id="SSF46689">
    <property type="entry name" value="Homeodomain-like"/>
    <property type="match status" value="1"/>
</dbReference>